<protein>
    <submittedName>
        <fullName evidence="1">Uncharacterized protein</fullName>
    </submittedName>
</protein>
<reference evidence="2" key="1">
    <citation type="journal article" date="2023" name="Commun. Biol.">
        <title>Genome analysis of Parmales, the sister group of diatoms, reveals the evolutionary specialization of diatoms from phago-mixotrophs to photoautotrophs.</title>
        <authorList>
            <person name="Ban H."/>
            <person name="Sato S."/>
            <person name="Yoshikawa S."/>
            <person name="Yamada K."/>
            <person name="Nakamura Y."/>
            <person name="Ichinomiya M."/>
            <person name="Sato N."/>
            <person name="Blanc-Mathieu R."/>
            <person name="Endo H."/>
            <person name="Kuwata A."/>
            <person name="Ogata H."/>
        </authorList>
    </citation>
    <scope>NUCLEOTIDE SEQUENCE [LARGE SCALE GENOMIC DNA]</scope>
    <source>
        <strain evidence="2">NIES 3701</strain>
    </source>
</reference>
<evidence type="ECO:0000313" key="1">
    <source>
        <dbReference type="EMBL" id="GMH62911.1"/>
    </source>
</evidence>
<organism evidence="1 2">
    <name type="scientific">Triparma strigata</name>
    <dbReference type="NCBI Taxonomy" id="1606541"/>
    <lineage>
        <taxon>Eukaryota</taxon>
        <taxon>Sar</taxon>
        <taxon>Stramenopiles</taxon>
        <taxon>Ochrophyta</taxon>
        <taxon>Bolidophyceae</taxon>
        <taxon>Parmales</taxon>
        <taxon>Triparmaceae</taxon>
        <taxon>Triparma</taxon>
    </lineage>
</organism>
<dbReference type="EMBL" id="BRXY01000081">
    <property type="protein sequence ID" value="GMH62911.1"/>
    <property type="molecule type" value="Genomic_DNA"/>
</dbReference>
<dbReference type="OrthoDB" id="10497604at2759"/>
<comment type="caution">
    <text evidence="1">The sequence shown here is derived from an EMBL/GenBank/DDBJ whole genome shotgun (WGS) entry which is preliminary data.</text>
</comment>
<sequence>MAKTYDFGDGSNSTLSWDSRETLPYILKTTTPGDSSHLGTHHLPPMIGKGDVIKLNQESYKVRRVRFLYKMESPDVKYRVTKKVLDVTRLGRERIERKLMKGLEGVDDEV</sequence>
<dbReference type="AlphaFoldDB" id="A0A9W7A2K3"/>
<dbReference type="Proteomes" id="UP001165085">
    <property type="component" value="Unassembled WGS sequence"/>
</dbReference>
<keyword evidence="2" id="KW-1185">Reference proteome</keyword>
<evidence type="ECO:0000313" key="2">
    <source>
        <dbReference type="Proteomes" id="UP001165085"/>
    </source>
</evidence>
<proteinExistence type="predicted"/>
<gene>
    <name evidence="1" type="ORF">TrST_g9890</name>
</gene>
<accession>A0A9W7A2K3</accession>
<name>A0A9W7A2K3_9STRA</name>